<dbReference type="PANTHER" id="PTHR11106:SF27">
    <property type="entry name" value="MACRO DOMAIN-CONTAINING PROTEIN"/>
    <property type="match status" value="1"/>
</dbReference>
<dbReference type="GO" id="GO:0140293">
    <property type="term" value="F:ADP-ribosylglutamate hydrolase activity"/>
    <property type="evidence" value="ECO:0007669"/>
    <property type="project" value="TreeGrafter"/>
</dbReference>
<proteinExistence type="predicted"/>
<accession>A0A8S1HF07</accession>
<dbReference type="EMBL" id="CAJGYM010000030">
    <property type="protein sequence ID" value="CAD6192858.1"/>
    <property type="molecule type" value="Genomic_DNA"/>
</dbReference>
<dbReference type="PROSITE" id="PS51154">
    <property type="entry name" value="MACRO"/>
    <property type="match status" value="1"/>
</dbReference>
<dbReference type="Gene3D" id="3.40.220.10">
    <property type="entry name" value="Leucine Aminopeptidase, subunit E, domain 1"/>
    <property type="match status" value="1"/>
</dbReference>
<reference evidence="2" key="1">
    <citation type="submission" date="2020-10" db="EMBL/GenBank/DDBJ databases">
        <authorList>
            <person name="Kikuchi T."/>
        </authorList>
    </citation>
    <scope>NUCLEOTIDE SEQUENCE</scope>
    <source>
        <strain evidence="2">NKZ352</strain>
    </source>
</reference>
<feature type="domain" description="Macro" evidence="1">
    <location>
        <begin position="12"/>
        <end position="197"/>
    </location>
</feature>
<evidence type="ECO:0000313" key="3">
    <source>
        <dbReference type="Proteomes" id="UP000835052"/>
    </source>
</evidence>
<dbReference type="SMART" id="SM00506">
    <property type="entry name" value="A1pp"/>
    <property type="match status" value="1"/>
</dbReference>
<evidence type="ECO:0000313" key="2">
    <source>
        <dbReference type="EMBL" id="CAD6192858.1"/>
    </source>
</evidence>
<dbReference type="SUPFAM" id="SSF52949">
    <property type="entry name" value="Macro domain-like"/>
    <property type="match status" value="1"/>
</dbReference>
<organism evidence="2 3">
    <name type="scientific">Caenorhabditis auriculariae</name>
    <dbReference type="NCBI Taxonomy" id="2777116"/>
    <lineage>
        <taxon>Eukaryota</taxon>
        <taxon>Metazoa</taxon>
        <taxon>Ecdysozoa</taxon>
        <taxon>Nematoda</taxon>
        <taxon>Chromadorea</taxon>
        <taxon>Rhabditida</taxon>
        <taxon>Rhabditina</taxon>
        <taxon>Rhabditomorpha</taxon>
        <taxon>Rhabditoidea</taxon>
        <taxon>Rhabditidae</taxon>
        <taxon>Peloderinae</taxon>
        <taxon>Caenorhabditis</taxon>
    </lineage>
</organism>
<sequence length="203" mass="22164">MATALEELPTLFHKYGVAKNVLGKLILWNGDITRIKVDAIVNAANSRLAGGGGVDGAIHRAAGHATLQEECRKYSGCKVGKAVITSGCGINHIKNIIHTVGPQVYGKLSEKHRDDLISCYRSSLELAVENKLSSIAFCCISTGVYGYPHNAAAEAVTDFLTNWLENDQNKDQISHVVLVTFMPVDQQCYEKYFDEFAAKFKTA</sequence>
<comment type="caution">
    <text evidence="2">The sequence shown here is derived from an EMBL/GenBank/DDBJ whole genome shotgun (WGS) entry which is preliminary data.</text>
</comment>
<dbReference type="GO" id="GO:0042278">
    <property type="term" value="P:purine nucleoside metabolic process"/>
    <property type="evidence" value="ECO:0007669"/>
    <property type="project" value="TreeGrafter"/>
</dbReference>
<dbReference type="GO" id="GO:0140291">
    <property type="term" value="P:peptidyl-glutamate ADP-deribosylation"/>
    <property type="evidence" value="ECO:0007669"/>
    <property type="project" value="TreeGrafter"/>
</dbReference>
<dbReference type="GO" id="GO:0005654">
    <property type="term" value="C:nucleoplasm"/>
    <property type="evidence" value="ECO:0007669"/>
    <property type="project" value="TreeGrafter"/>
</dbReference>
<dbReference type="InterPro" id="IPR002589">
    <property type="entry name" value="Macro_dom"/>
</dbReference>
<dbReference type="OrthoDB" id="6133115at2759"/>
<protein>
    <recommendedName>
        <fullName evidence="1">Macro domain-containing protein</fullName>
    </recommendedName>
</protein>
<name>A0A8S1HF07_9PELO</name>
<dbReference type="GO" id="GO:0006974">
    <property type="term" value="P:DNA damage response"/>
    <property type="evidence" value="ECO:0007669"/>
    <property type="project" value="TreeGrafter"/>
</dbReference>
<dbReference type="Pfam" id="PF01661">
    <property type="entry name" value="Macro"/>
    <property type="match status" value="1"/>
</dbReference>
<keyword evidence="3" id="KW-1185">Reference proteome</keyword>
<evidence type="ECO:0000259" key="1">
    <source>
        <dbReference type="PROSITE" id="PS51154"/>
    </source>
</evidence>
<dbReference type="PANTHER" id="PTHR11106">
    <property type="entry name" value="GANGLIOSIDE INDUCED DIFFERENTIATION ASSOCIATED PROTEIN 2-RELATED"/>
    <property type="match status" value="1"/>
</dbReference>
<gene>
    <name evidence="2" type="ORF">CAUJ_LOCUS8777</name>
</gene>
<dbReference type="InterPro" id="IPR043472">
    <property type="entry name" value="Macro_dom-like"/>
</dbReference>
<dbReference type="CDD" id="cd02908">
    <property type="entry name" value="Macro_OAADPr_deacetylase"/>
    <property type="match status" value="1"/>
</dbReference>
<dbReference type="Proteomes" id="UP000835052">
    <property type="component" value="Unassembled WGS sequence"/>
</dbReference>
<dbReference type="AlphaFoldDB" id="A0A8S1HF07"/>